<evidence type="ECO:0000313" key="12">
    <source>
        <dbReference type="EMBL" id="OBZ95666.1"/>
    </source>
</evidence>
<dbReference type="InterPro" id="IPR035906">
    <property type="entry name" value="MetI-like_sf"/>
</dbReference>
<dbReference type="PATRIC" id="fig|1612624.7.peg.3514"/>
<evidence type="ECO:0000256" key="2">
    <source>
        <dbReference type="ARBA" id="ARBA00004429"/>
    </source>
</evidence>
<protein>
    <submittedName>
        <fullName evidence="12">Glutamine ABC transporter permease</fullName>
    </submittedName>
</protein>
<dbReference type="RefSeq" id="WP_068953914.1">
    <property type="nucleotide sequence ID" value="NZ_LGLV01000006.1"/>
</dbReference>
<dbReference type="InterPro" id="IPR043429">
    <property type="entry name" value="ArtM/GltK/GlnP/TcyL/YhdX-like"/>
</dbReference>
<evidence type="ECO:0000256" key="9">
    <source>
        <dbReference type="ARBA" id="ARBA00023136"/>
    </source>
</evidence>
<accession>A0A1C7P3U9</accession>
<evidence type="ECO:0000256" key="4">
    <source>
        <dbReference type="ARBA" id="ARBA00022448"/>
    </source>
</evidence>
<dbReference type="AlphaFoldDB" id="A0A1C7P3U9"/>
<dbReference type="PANTHER" id="PTHR30614">
    <property type="entry name" value="MEMBRANE COMPONENT OF AMINO ACID ABC TRANSPORTER"/>
    <property type="match status" value="1"/>
</dbReference>
<dbReference type="Proteomes" id="UP000093111">
    <property type="component" value="Unassembled WGS sequence"/>
</dbReference>
<dbReference type="STRING" id="1612624.ADU59_09845"/>
<dbReference type="GO" id="GO:0006865">
    <property type="term" value="P:amino acid transport"/>
    <property type="evidence" value="ECO:0007669"/>
    <property type="project" value="UniProtKB-KW"/>
</dbReference>
<evidence type="ECO:0000259" key="11">
    <source>
        <dbReference type="PROSITE" id="PS50928"/>
    </source>
</evidence>
<dbReference type="GO" id="GO:0022857">
    <property type="term" value="F:transmembrane transporter activity"/>
    <property type="evidence" value="ECO:0007669"/>
    <property type="project" value="InterPro"/>
</dbReference>
<comment type="subcellular location">
    <subcellularLocation>
        <location evidence="2">Cell inner membrane</location>
        <topology evidence="2">Multi-pass membrane protein</topology>
    </subcellularLocation>
    <subcellularLocation>
        <location evidence="10">Cell membrane</location>
        <topology evidence="10">Multi-pass membrane protein</topology>
    </subcellularLocation>
</comment>
<reference evidence="12 13" key="1">
    <citation type="journal article" date="2016" name="Syst. Appl. Microbiol.">
        <title>Pararhizobium polonicum sp. nov. isolated from tumors on stone fruit rootstocks.</title>
        <authorList>
            <person name="Pulawska J."/>
            <person name="Kuzmanovic N."/>
            <person name="Willems A."/>
            <person name="Pothier J.F."/>
        </authorList>
    </citation>
    <scope>NUCLEOTIDE SEQUENCE [LARGE SCALE GENOMIC DNA]</scope>
    <source>
        <strain evidence="12 13">F5.1</strain>
    </source>
</reference>
<feature type="transmembrane region" description="Helical" evidence="10">
    <location>
        <begin position="55"/>
        <end position="78"/>
    </location>
</feature>
<comment type="similarity">
    <text evidence="3">Belongs to the binding-protein-dependent transport system permease family. HisMQ subfamily.</text>
</comment>
<dbReference type="InterPro" id="IPR000515">
    <property type="entry name" value="MetI-like"/>
</dbReference>
<organism evidence="12 13">
    <name type="scientific">Pararhizobium polonicum</name>
    <dbReference type="NCBI Taxonomy" id="1612624"/>
    <lineage>
        <taxon>Bacteria</taxon>
        <taxon>Pseudomonadati</taxon>
        <taxon>Pseudomonadota</taxon>
        <taxon>Alphaproteobacteria</taxon>
        <taxon>Hyphomicrobiales</taxon>
        <taxon>Rhizobiaceae</taxon>
        <taxon>Rhizobium/Agrobacterium group</taxon>
        <taxon>Pararhizobium</taxon>
    </lineage>
</organism>
<evidence type="ECO:0000256" key="10">
    <source>
        <dbReference type="RuleBase" id="RU363032"/>
    </source>
</evidence>
<evidence type="ECO:0000256" key="6">
    <source>
        <dbReference type="ARBA" id="ARBA00022692"/>
    </source>
</evidence>
<proteinExistence type="inferred from homology"/>
<name>A0A1C7P3U9_9HYPH</name>
<feature type="transmembrane region" description="Helical" evidence="10">
    <location>
        <begin position="117"/>
        <end position="138"/>
    </location>
</feature>
<feature type="transmembrane region" description="Helical" evidence="10">
    <location>
        <begin position="189"/>
        <end position="211"/>
    </location>
</feature>
<dbReference type="PROSITE" id="PS50928">
    <property type="entry name" value="ABC_TM1"/>
    <property type="match status" value="1"/>
</dbReference>
<dbReference type="PANTHER" id="PTHR30614:SF20">
    <property type="entry name" value="GLUTAMINE TRANSPORT SYSTEM PERMEASE PROTEIN GLNP"/>
    <property type="match status" value="1"/>
</dbReference>
<evidence type="ECO:0000256" key="1">
    <source>
        <dbReference type="ARBA" id="ARBA00003159"/>
    </source>
</evidence>
<keyword evidence="13" id="KW-1185">Reference proteome</keyword>
<dbReference type="Gene3D" id="1.10.3720.10">
    <property type="entry name" value="MetI-like"/>
    <property type="match status" value="1"/>
</dbReference>
<feature type="transmembrane region" description="Helical" evidence="10">
    <location>
        <begin position="20"/>
        <end position="43"/>
    </location>
</feature>
<dbReference type="Pfam" id="PF00528">
    <property type="entry name" value="BPD_transp_1"/>
    <property type="match status" value="1"/>
</dbReference>
<evidence type="ECO:0000256" key="8">
    <source>
        <dbReference type="ARBA" id="ARBA00022989"/>
    </source>
</evidence>
<dbReference type="NCBIfam" id="TIGR01726">
    <property type="entry name" value="HEQRo_perm_3TM"/>
    <property type="match status" value="1"/>
</dbReference>
<keyword evidence="6 10" id="KW-0812">Transmembrane</keyword>
<gene>
    <name evidence="12" type="primary">glnP</name>
    <name evidence="12" type="ORF">ADU59_09845</name>
</gene>
<evidence type="ECO:0000313" key="13">
    <source>
        <dbReference type="Proteomes" id="UP000093111"/>
    </source>
</evidence>
<dbReference type="EMBL" id="LGLV01000006">
    <property type="protein sequence ID" value="OBZ95666.1"/>
    <property type="molecule type" value="Genomic_DNA"/>
</dbReference>
<feature type="transmembrane region" description="Helical" evidence="10">
    <location>
        <begin position="84"/>
        <end position="105"/>
    </location>
</feature>
<dbReference type="SUPFAM" id="SSF161098">
    <property type="entry name" value="MetI-like"/>
    <property type="match status" value="1"/>
</dbReference>
<evidence type="ECO:0000256" key="7">
    <source>
        <dbReference type="ARBA" id="ARBA00022970"/>
    </source>
</evidence>
<keyword evidence="8 10" id="KW-1133">Transmembrane helix</keyword>
<dbReference type="GO" id="GO:0043190">
    <property type="term" value="C:ATP-binding cassette (ABC) transporter complex"/>
    <property type="evidence" value="ECO:0007669"/>
    <property type="project" value="InterPro"/>
</dbReference>
<keyword evidence="4 10" id="KW-0813">Transport</keyword>
<comment type="function">
    <text evidence="1">Part of the binding-protein-dependent transport system for glutamine; probably responsible for the translocation of the substrate across the membrane.</text>
</comment>
<evidence type="ECO:0000256" key="3">
    <source>
        <dbReference type="ARBA" id="ARBA00010072"/>
    </source>
</evidence>
<keyword evidence="7" id="KW-0029">Amino-acid transport</keyword>
<evidence type="ECO:0000256" key="5">
    <source>
        <dbReference type="ARBA" id="ARBA00022475"/>
    </source>
</evidence>
<dbReference type="InterPro" id="IPR010065">
    <property type="entry name" value="AA_ABC_transptr_permease_3TM"/>
</dbReference>
<keyword evidence="9 10" id="KW-0472">Membrane</keyword>
<keyword evidence="5" id="KW-1003">Cell membrane</keyword>
<dbReference type="OrthoDB" id="7190458at2"/>
<dbReference type="CDD" id="cd06261">
    <property type="entry name" value="TM_PBP2"/>
    <property type="match status" value="1"/>
</dbReference>
<comment type="caution">
    <text evidence="12">The sequence shown here is derived from an EMBL/GenBank/DDBJ whole genome shotgun (WGS) entry which is preliminary data.</text>
</comment>
<feature type="domain" description="ABC transmembrane type-1" evidence="11">
    <location>
        <begin position="19"/>
        <end position="208"/>
    </location>
</feature>
<sequence length="218" mass="23416">MTFEWSAIIDALPALLRGAAVTVMVAAASLLAGMVLGTIVGVARTYAPRPVSLSLQIYIGLIRGTPMVVQIMFIYFALPSLLGIKLTALTAGMIALTVNSSAYLAEIVRGGFMAVPIGLREAGLAMGLPLHRVLLYIIGPVAFRRMVPALGNQFIIGLKDTSLLIVIGVAELTRTGQEIMTENYRAVEIWAAVGVIYLVIISIMAITFRVIEKRIQMT</sequence>